<evidence type="ECO:0000313" key="3">
    <source>
        <dbReference type="Proteomes" id="UP000095705"/>
    </source>
</evidence>
<reference evidence="2 3" key="1">
    <citation type="submission" date="2016-08" db="EMBL/GenBank/DDBJ databases">
        <title>The complete genome of Streptomyces subrutilus 10-1-1.</title>
        <authorList>
            <person name="Chen X."/>
        </authorList>
    </citation>
    <scope>NUCLEOTIDE SEQUENCE [LARGE SCALE GENOMIC DNA]</scope>
    <source>
        <strain evidence="2 3">10-1-1</strain>
        <plasmid evidence="3">pacmp2</plasmid>
    </source>
</reference>
<proteinExistence type="predicted"/>
<protein>
    <submittedName>
        <fullName evidence="2">Uncharacterized protein</fullName>
    </submittedName>
</protein>
<name>A0A1E5NXA8_9ACTN</name>
<gene>
    <name evidence="2" type="ORF">BGK67_35190</name>
</gene>
<feature type="transmembrane region" description="Helical" evidence="1">
    <location>
        <begin position="46"/>
        <end position="65"/>
    </location>
</feature>
<dbReference type="EMBL" id="MEHK01000006">
    <property type="protein sequence ID" value="OEJ20884.1"/>
    <property type="molecule type" value="Genomic_DNA"/>
</dbReference>
<keyword evidence="1" id="KW-1133">Transmembrane helix</keyword>
<geneLocation type="plasmid" evidence="3">
    <name>pacmp2</name>
</geneLocation>
<keyword evidence="1" id="KW-0472">Membrane</keyword>
<organism evidence="2 3">
    <name type="scientific">Streptomyces subrutilus</name>
    <dbReference type="NCBI Taxonomy" id="36818"/>
    <lineage>
        <taxon>Bacteria</taxon>
        <taxon>Bacillati</taxon>
        <taxon>Actinomycetota</taxon>
        <taxon>Actinomycetes</taxon>
        <taxon>Kitasatosporales</taxon>
        <taxon>Streptomycetaceae</taxon>
        <taxon>Streptomyces</taxon>
    </lineage>
</organism>
<keyword evidence="3" id="KW-1185">Reference proteome</keyword>
<feature type="transmembrane region" description="Helical" evidence="1">
    <location>
        <begin position="17"/>
        <end position="39"/>
    </location>
</feature>
<keyword evidence="2" id="KW-0614">Plasmid</keyword>
<comment type="caution">
    <text evidence="2">The sequence shown here is derived from an EMBL/GenBank/DDBJ whole genome shotgun (WGS) entry which is preliminary data.</text>
</comment>
<accession>A0A1E5NXA8</accession>
<evidence type="ECO:0000313" key="2">
    <source>
        <dbReference type="EMBL" id="OEJ20884.1"/>
    </source>
</evidence>
<dbReference type="RefSeq" id="WP_069918033.1">
    <property type="nucleotide sequence ID" value="NZ_CM007204.1"/>
</dbReference>
<keyword evidence="1" id="KW-0812">Transmembrane</keyword>
<sequence>MTEAGSQTLALTTGAELYSWIAIIAGNIFLIVLIVRAVGHYAKREWGELVGHVITGVIVAGFVFATEATKNMFVEIWTKVAGA</sequence>
<dbReference type="AlphaFoldDB" id="A0A1E5NXA8"/>
<evidence type="ECO:0000256" key="1">
    <source>
        <dbReference type="SAM" id="Phobius"/>
    </source>
</evidence>
<dbReference type="Proteomes" id="UP000095705">
    <property type="component" value="Plasmid pACMP2"/>
</dbReference>